<comment type="caution">
    <text evidence="1">The sequence shown here is derived from an EMBL/GenBank/DDBJ whole genome shotgun (WGS) entry which is preliminary data.</text>
</comment>
<proteinExistence type="predicted"/>
<protein>
    <submittedName>
        <fullName evidence="1">Uncharacterized protein</fullName>
    </submittedName>
</protein>
<sequence length="169" mass="18919">MEWVLWPAWIGLCAWIAHSVGELFTDNPLRLELKAVLLVALLPLVLMDELIAKAQFDQLCTSRAAFTVHRPTRGRLVYPTELPAEPVPGLMVPVFMHKRVYLDVHRHEPVVSINVIHARGGKLARVLDGPEAEPITFEGRCSVPDWPERLTGLGLRVVRQPPAVDSSVR</sequence>
<evidence type="ECO:0000313" key="1">
    <source>
        <dbReference type="EMBL" id="MBL0422058.1"/>
    </source>
</evidence>
<keyword evidence="2" id="KW-1185">Reference proteome</keyword>
<name>A0A936ZRC0_9BURK</name>
<gene>
    <name evidence="1" type="ORF">JI739_17030</name>
</gene>
<organism evidence="1 2">
    <name type="scientific">Ramlibacter aurantiacus</name>
    <dbReference type="NCBI Taxonomy" id="2801330"/>
    <lineage>
        <taxon>Bacteria</taxon>
        <taxon>Pseudomonadati</taxon>
        <taxon>Pseudomonadota</taxon>
        <taxon>Betaproteobacteria</taxon>
        <taxon>Burkholderiales</taxon>
        <taxon>Comamonadaceae</taxon>
        <taxon>Ramlibacter</taxon>
    </lineage>
</organism>
<accession>A0A936ZRC0</accession>
<dbReference type="AlphaFoldDB" id="A0A936ZRC0"/>
<evidence type="ECO:0000313" key="2">
    <source>
        <dbReference type="Proteomes" id="UP000613011"/>
    </source>
</evidence>
<reference evidence="1" key="1">
    <citation type="submission" date="2021-01" db="EMBL/GenBank/DDBJ databases">
        <title>Ramlibacter sp. strain AW1 16S ribosomal RNA gene Genome sequencing and assembly.</title>
        <authorList>
            <person name="Kang M."/>
        </authorList>
    </citation>
    <scope>NUCLEOTIDE SEQUENCE</scope>
    <source>
        <strain evidence="1">AW1</strain>
    </source>
</reference>
<dbReference type="EMBL" id="JAEQNA010000006">
    <property type="protein sequence ID" value="MBL0422058.1"/>
    <property type="molecule type" value="Genomic_DNA"/>
</dbReference>
<dbReference type="Proteomes" id="UP000613011">
    <property type="component" value="Unassembled WGS sequence"/>
</dbReference>